<dbReference type="InterPro" id="IPR012816">
    <property type="entry name" value="NADAR"/>
</dbReference>
<accession>A0A4Y9JB31</accession>
<name>A0A4Y9JB31_9STRE</name>
<comment type="catalytic activity">
    <reaction evidence="1">
        <text>5-amino-6-(5-phospho-D-ribosylamino)uracil + H2O = 5,6-diaminouracil + D-ribose 5-phosphate</text>
        <dbReference type="Rhea" id="RHEA:55020"/>
        <dbReference type="ChEBI" id="CHEBI:15377"/>
        <dbReference type="ChEBI" id="CHEBI:46252"/>
        <dbReference type="ChEBI" id="CHEBI:58453"/>
        <dbReference type="ChEBI" id="CHEBI:78346"/>
    </reaction>
</comment>
<evidence type="ECO:0000313" key="4">
    <source>
        <dbReference type="EMBL" id="TFU97378.1"/>
    </source>
</evidence>
<comment type="catalytic activity">
    <reaction evidence="2">
        <text>2,5-diamino-6-hydroxy-4-(5-phosphoribosylamino)-pyrimidine + H2O = 2,5,6-triamino-4-hydroxypyrimidine + D-ribose 5-phosphate</text>
        <dbReference type="Rhea" id="RHEA:23436"/>
        <dbReference type="ChEBI" id="CHEBI:15377"/>
        <dbReference type="ChEBI" id="CHEBI:58614"/>
        <dbReference type="ChEBI" id="CHEBI:78346"/>
        <dbReference type="ChEBI" id="CHEBI:137796"/>
    </reaction>
</comment>
<sequence length="147" mass="17251">MKKILFYKVRDPYGEFSNFSSFGFTDDENMYWPTSEHYFQAKKFKSLVLQEKIRNLKSPMDAAIEGRNRKNPLRQDWEDIKYDIMFYAVYQKFNQNSILKELLLSTANLPIIEHTANDSYWGDGGDGTGQNQLGNILMEVRNKLRSS</sequence>
<dbReference type="SUPFAM" id="SSF143990">
    <property type="entry name" value="YbiA-like"/>
    <property type="match status" value="1"/>
</dbReference>
<feature type="domain" description="NADAR" evidence="3">
    <location>
        <begin position="5"/>
        <end position="145"/>
    </location>
</feature>
<dbReference type="AlphaFoldDB" id="A0A4Y9JB31"/>
<organism evidence="4 5">
    <name type="scientific">Streptococcus cuniculi</name>
    <dbReference type="NCBI Taxonomy" id="1432788"/>
    <lineage>
        <taxon>Bacteria</taxon>
        <taxon>Bacillati</taxon>
        <taxon>Bacillota</taxon>
        <taxon>Bacilli</taxon>
        <taxon>Lactobacillales</taxon>
        <taxon>Streptococcaceae</taxon>
        <taxon>Streptococcus</taxon>
    </lineage>
</organism>
<gene>
    <name evidence="4" type="ORF">E4T82_08440</name>
</gene>
<dbReference type="OrthoDB" id="67297at2"/>
<reference evidence="4 5" key="1">
    <citation type="submission" date="2019-03" db="EMBL/GenBank/DDBJ databases">
        <title>Diversity of the mouse oral microbiome.</title>
        <authorList>
            <person name="Joseph S."/>
            <person name="Aduse-Opoku J."/>
            <person name="Curtis M."/>
            <person name="Wade W."/>
            <person name="Hashim A."/>
        </authorList>
    </citation>
    <scope>NUCLEOTIDE SEQUENCE [LARGE SCALE GENOMIC DNA]</scope>
    <source>
        <strain evidence="4 5">WM131</strain>
    </source>
</reference>
<dbReference type="NCBIfam" id="TIGR02464">
    <property type="entry name" value="ribofla_fusion"/>
    <property type="match status" value="1"/>
</dbReference>
<protein>
    <submittedName>
        <fullName evidence="4">NADAR family protein</fullName>
    </submittedName>
</protein>
<proteinExistence type="predicted"/>
<dbReference type="EMBL" id="SPPD01000012">
    <property type="protein sequence ID" value="TFU97378.1"/>
    <property type="molecule type" value="Genomic_DNA"/>
</dbReference>
<evidence type="ECO:0000313" key="5">
    <source>
        <dbReference type="Proteomes" id="UP000297253"/>
    </source>
</evidence>
<dbReference type="Pfam" id="PF08719">
    <property type="entry name" value="NADAR"/>
    <property type="match status" value="1"/>
</dbReference>
<dbReference type="RefSeq" id="WP_135182393.1">
    <property type="nucleotide sequence ID" value="NZ_JADGKZ010000012.1"/>
</dbReference>
<evidence type="ECO:0000256" key="2">
    <source>
        <dbReference type="ARBA" id="ARBA00000751"/>
    </source>
</evidence>
<dbReference type="Gene3D" id="1.10.357.40">
    <property type="entry name" value="YbiA-like"/>
    <property type="match status" value="1"/>
</dbReference>
<dbReference type="InterPro" id="IPR037238">
    <property type="entry name" value="YbiA-like_sf"/>
</dbReference>
<comment type="caution">
    <text evidence="4">The sequence shown here is derived from an EMBL/GenBank/DDBJ whole genome shotgun (WGS) entry which is preliminary data.</text>
</comment>
<dbReference type="Proteomes" id="UP000297253">
    <property type="component" value="Unassembled WGS sequence"/>
</dbReference>
<evidence type="ECO:0000259" key="3">
    <source>
        <dbReference type="Pfam" id="PF08719"/>
    </source>
</evidence>
<dbReference type="CDD" id="cd15457">
    <property type="entry name" value="NADAR"/>
    <property type="match status" value="1"/>
</dbReference>
<evidence type="ECO:0000256" key="1">
    <source>
        <dbReference type="ARBA" id="ARBA00000022"/>
    </source>
</evidence>